<comment type="caution">
    <text evidence="1">The sequence shown here is derived from an EMBL/GenBank/DDBJ whole genome shotgun (WGS) entry which is preliminary data.</text>
</comment>
<evidence type="ECO:0000313" key="1">
    <source>
        <dbReference type="EMBL" id="KAJ8106752.1"/>
    </source>
</evidence>
<name>A0ACC2HUK1_9PEZI</name>
<organism evidence="1 2">
    <name type="scientific">Nemania bipapillata</name>
    <dbReference type="NCBI Taxonomy" id="110536"/>
    <lineage>
        <taxon>Eukaryota</taxon>
        <taxon>Fungi</taxon>
        <taxon>Dikarya</taxon>
        <taxon>Ascomycota</taxon>
        <taxon>Pezizomycotina</taxon>
        <taxon>Sordariomycetes</taxon>
        <taxon>Xylariomycetidae</taxon>
        <taxon>Xylariales</taxon>
        <taxon>Xylariaceae</taxon>
        <taxon>Nemania</taxon>
    </lineage>
</organism>
<accession>A0ACC2HUK1</accession>
<dbReference type="EMBL" id="JAPESX010002731">
    <property type="protein sequence ID" value="KAJ8106752.1"/>
    <property type="molecule type" value="Genomic_DNA"/>
</dbReference>
<dbReference type="Proteomes" id="UP001153334">
    <property type="component" value="Unassembled WGS sequence"/>
</dbReference>
<protein>
    <submittedName>
        <fullName evidence="1">Uncharacterized protein</fullName>
    </submittedName>
</protein>
<gene>
    <name evidence="1" type="ORF">ONZ43_g6954</name>
</gene>
<proteinExistence type="predicted"/>
<reference evidence="1" key="1">
    <citation type="submission" date="2022-11" db="EMBL/GenBank/DDBJ databases">
        <title>Genome Sequence of Nemania bipapillata.</title>
        <authorList>
            <person name="Buettner E."/>
        </authorList>
    </citation>
    <scope>NUCLEOTIDE SEQUENCE</scope>
    <source>
        <strain evidence="1">CP14</strain>
    </source>
</reference>
<sequence length="89" mass="9643">MVPSVESLKAKVEHGSKIDESSHPASDHVLEPVYIVGTKLVFVIGSAALACFLFLVDTMVISTAIPRITDEFHSLADVGWYASAYQFGM</sequence>
<keyword evidence="2" id="KW-1185">Reference proteome</keyword>
<evidence type="ECO:0000313" key="2">
    <source>
        <dbReference type="Proteomes" id="UP001153334"/>
    </source>
</evidence>